<accession>A0ABS9V468</accession>
<organism evidence="1 2">
    <name type="scientific">Belliella filtrata</name>
    <dbReference type="NCBI Taxonomy" id="2923435"/>
    <lineage>
        <taxon>Bacteria</taxon>
        <taxon>Pseudomonadati</taxon>
        <taxon>Bacteroidota</taxon>
        <taxon>Cytophagia</taxon>
        <taxon>Cytophagales</taxon>
        <taxon>Cyclobacteriaceae</taxon>
        <taxon>Belliella</taxon>
    </lineage>
</organism>
<evidence type="ECO:0000313" key="2">
    <source>
        <dbReference type="Proteomes" id="UP001165489"/>
    </source>
</evidence>
<dbReference type="SUPFAM" id="SSF54285">
    <property type="entry name" value="MoaD/ThiS"/>
    <property type="match status" value="1"/>
</dbReference>
<dbReference type="InterPro" id="IPR003749">
    <property type="entry name" value="ThiS/MoaD-like"/>
</dbReference>
<evidence type="ECO:0000313" key="1">
    <source>
        <dbReference type="EMBL" id="MCH7411207.1"/>
    </source>
</evidence>
<dbReference type="NCBIfam" id="TIGR01683">
    <property type="entry name" value="thiS"/>
    <property type="match status" value="1"/>
</dbReference>
<dbReference type="InterPro" id="IPR012675">
    <property type="entry name" value="Beta-grasp_dom_sf"/>
</dbReference>
<dbReference type="CDD" id="cd00565">
    <property type="entry name" value="Ubl_ThiS"/>
    <property type="match status" value="1"/>
</dbReference>
<dbReference type="PANTHER" id="PTHR34472:SF1">
    <property type="entry name" value="SULFUR CARRIER PROTEIN THIS"/>
    <property type="match status" value="1"/>
</dbReference>
<dbReference type="Gene3D" id="3.10.20.30">
    <property type="match status" value="1"/>
</dbReference>
<dbReference type="EMBL" id="JAKZGP010000064">
    <property type="protein sequence ID" value="MCH7411207.1"/>
    <property type="molecule type" value="Genomic_DNA"/>
</dbReference>
<comment type="caution">
    <text evidence="1">The sequence shown here is derived from an EMBL/GenBank/DDBJ whole genome shotgun (WGS) entry which is preliminary data.</text>
</comment>
<dbReference type="Pfam" id="PF02597">
    <property type="entry name" value="ThiS"/>
    <property type="match status" value="1"/>
</dbReference>
<protein>
    <submittedName>
        <fullName evidence="1">Sulfur carrier protein ThiS</fullName>
    </submittedName>
</protein>
<dbReference type="PANTHER" id="PTHR34472">
    <property type="entry name" value="SULFUR CARRIER PROTEIN THIS"/>
    <property type="match status" value="1"/>
</dbReference>
<sequence>MDFTVNSEPIHTAEACTITQLLQDHLNQSSKGIAIAINQTVIPKSEWNSTAISPGDAIILIKATQGG</sequence>
<name>A0ABS9V468_9BACT</name>
<dbReference type="Proteomes" id="UP001165489">
    <property type="component" value="Unassembled WGS sequence"/>
</dbReference>
<keyword evidence="2" id="KW-1185">Reference proteome</keyword>
<proteinExistence type="predicted"/>
<dbReference type="InterPro" id="IPR016155">
    <property type="entry name" value="Mopterin_synth/thiamin_S_b"/>
</dbReference>
<dbReference type="RefSeq" id="WP_241349558.1">
    <property type="nucleotide sequence ID" value="NZ_JAKZGP010000064.1"/>
</dbReference>
<gene>
    <name evidence="1" type="primary">thiS</name>
    <name evidence="1" type="ORF">MM239_17555</name>
</gene>
<reference evidence="1" key="1">
    <citation type="submission" date="2022-03" db="EMBL/GenBank/DDBJ databases">
        <title>De novo assembled genomes of Belliella spp. (Cyclobacteriaceae) strains.</title>
        <authorList>
            <person name="Szabo A."/>
            <person name="Korponai K."/>
            <person name="Felfoldi T."/>
        </authorList>
    </citation>
    <scope>NUCLEOTIDE SEQUENCE</scope>
    <source>
        <strain evidence="1">DSM 111904</strain>
    </source>
</reference>
<dbReference type="InterPro" id="IPR010035">
    <property type="entry name" value="Thi_S"/>
</dbReference>